<dbReference type="PROSITE" id="PS00108">
    <property type="entry name" value="PROTEIN_KINASE_ST"/>
    <property type="match status" value="1"/>
</dbReference>
<dbReference type="EMBL" id="DF237402">
    <property type="protein sequence ID" value="GAQ88699.1"/>
    <property type="molecule type" value="Genomic_DNA"/>
</dbReference>
<protein>
    <recommendedName>
        <fullName evidence="1">non-specific serine/threonine protein kinase</fullName>
        <ecNumber evidence="1">2.7.11.1</ecNumber>
    </recommendedName>
</protein>
<dbReference type="Pfam" id="PF00069">
    <property type="entry name" value="Pkinase"/>
    <property type="match status" value="1"/>
</dbReference>
<dbReference type="STRING" id="105231.A0A1Y1IGT3"/>
<evidence type="ECO:0000256" key="1">
    <source>
        <dbReference type="ARBA" id="ARBA00012513"/>
    </source>
</evidence>
<dbReference type="GO" id="GO:0035556">
    <property type="term" value="P:intracellular signal transduction"/>
    <property type="evidence" value="ECO:0000318"/>
    <property type="project" value="GO_Central"/>
</dbReference>
<dbReference type="Gene3D" id="3.30.200.20">
    <property type="entry name" value="Phosphorylase Kinase, domain 1"/>
    <property type="match status" value="1"/>
</dbReference>
<organism evidence="3 4">
    <name type="scientific">Klebsormidium nitens</name>
    <name type="common">Green alga</name>
    <name type="synonym">Ulothrix nitens</name>
    <dbReference type="NCBI Taxonomy" id="105231"/>
    <lineage>
        <taxon>Eukaryota</taxon>
        <taxon>Viridiplantae</taxon>
        <taxon>Streptophyta</taxon>
        <taxon>Klebsormidiophyceae</taxon>
        <taxon>Klebsormidiales</taxon>
        <taxon>Klebsormidiaceae</taxon>
        <taxon>Klebsormidium</taxon>
    </lineage>
</organism>
<reference evidence="3 4" key="1">
    <citation type="journal article" date="2014" name="Nat. Commun.">
        <title>Klebsormidium flaccidum genome reveals primary factors for plant terrestrial adaptation.</title>
        <authorList>
            <person name="Hori K."/>
            <person name="Maruyama F."/>
            <person name="Fujisawa T."/>
            <person name="Togashi T."/>
            <person name="Yamamoto N."/>
            <person name="Seo M."/>
            <person name="Sato S."/>
            <person name="Yamada T."/>
            <person name="Mori H."/>
            <person name="Tajima N."/>
            <person name="Moriyama T."/>
            <person name="Ikeuchi M."/>
            <person name="Watanabe M."/>
            <person name="Wada H."/>
            <person name="Kobayashi K."/>
            <person name="Saito M."/>
            <person name="Masuda T."/>
            <person name="Sasaki-Sekimoto Y."/>
            <person name="Mashiguchi K."/>
            <person name="Awai K."/>
            <person name="Shimojima M."/>
            <person name="Masuda S."/>
            <person name="Iwai M."/>
            <person name="Nobusawa T."/>
            <person name="Narise T."/>
            <person name="Kondo S."/>
            <person name="Saito H."/>
            <person name="Sato R."/>
            <person name="Murakawa M."/>
            <person name="Ihara Y."/>
            <person name="Oshima-Yamada Y."/>
            <person name="Ohtaka K."/>
            <person name="Satoh M."/>
            <person name="Sonobe K."/>
            <person name="Ishii M."/>
            <person name="Ohtani R."/>
            <person name="Kanamori-Sato M."/>
            <person name="Honoki R."/>
            <person name="Miyazaki D."/>
            <person name="Mochizuki H."/>
            <person name="Umetsu J."/>
            <person name="Higashi K."/>
            <person name="Shibata D."/>
            <person name="Kamiya Y."/>
            <person name="Sato N."/>
            <person name="Nakamura Y."/>
            <person name="Tabata S."/>
            <person name="Ida S."/>
            <person name="Kurokawa K."/>
            <person name="Ohta H."/>
        </authorList>
    </citation>
    <scope>NUCLEOTIDE SEQUENCE [LARGE SCALE GENOMIC DNA]</scope>
    <source>
        <strain evidence="3 4">NIES-2285</strain>
    </source>
</reference>
<feature type="domain" description="Protein kinase" evidence="2">
    <location>
        <begin position="14"/>
        <end position="220"/>
    </location>
</feature>
<dbReference type="PROSITE" id="PS50011">
    <property type="entry name" value="PROTEIN_KINASE_DOM"/>
    <property type="match status" value="1"/>
</dbReference>
<dbReference type="Gene3D" id="1.10.510.10">
    <property type="entry name" value="Transferase(Phosphotransferase) domain 1"/>
    <property type="match status" value="1"/>
</dbReference>
<dbReference type="GO" id="GO:0005737">
    <property type="term" value="C:cytoplasm"/>
    <property type="evidence" value="ECO:0000318"/>
    <property type="project" value="GO_Central"/>
</dbReference>
<name>A0A1Y1IGT3_KLENI</name>
<gene>
    <name evidence="3" type="ORF">KFL_004530020</name>
</gene>
<dbReference type="InterPro" id="IPR000719">
    <property type="entry name" value="Prot_kinase_dom"/>
</dbReference>
<dbReference type="OrthoDB" id="4062651at2759"/>
<evidence type="ECO:0000259" key="2">
    <source>
        <dbReference type="PROSITE" id="PS50011"/>
    </source>
</evidence>
<dbReference type="SMART" id="SM00220">
    <property type="entry name" value="S_TKc"/>
    <property type="match status" value="1"/>
</dbReference>
<dbReference type="SUPFAM" id="SSF56112">
    <property type="entry name" value="Protein kinase-like (PK-like)"/>
    <property type="match status" value="1"/>
</dbReference>
<dbReference type="Proteomes" id="UP000054558">
    <property type="component" value="Unassembled WGS sequence"/>
</dbReference>
<accession>A0A1Y1IGT3</accession>
<dbReference type="AlphaFoldDB" id="A0A1Y1IGT3"/>
<dbReference type="InterPro" id="IPR008271">
    <property type="entry name" value="Ser/Thr_kinase_AS"/>
</dbReference>
<dbReference type="InterPro" id="IPR011009">
    <property type="entry name" value="Kinase-like_dom_sf"/>
</dbReference>
<dbReference type="OMA" id="AKNQSAH"/>
<keyword evidence="4" id="KW-1185">Reference proteome</keyword>
<dbReference type="InterPro" id="IPR050588">
    <property type="entry name" value="WNK_Ser-Thr_kinase"/>
</dbReference>
<proteinExistence type="predicted"/>
<dbReference type="PANTHER" id="PTHR13902">
    <property type="entry name" value="SERINE/THREONINE-PROTEIN KINASE WNK WITH NO LYSINE -RELATED"/>
    <property type="match status" value="1"/>
</dbReference>
<dbReference type="GO" id="GO:0005524">
    <property type="term" value="F:ATP binding"/>
    <property type="evidence" value="ECO:0007669"/>
    <property type="project" value="InterPro"/>
</dbReference>
<dbReference type="GO" id="GO:0004674">
    <property type="term" value="F:protein serine/threonine kinase activity"/>
    <property type="evidence" value="ECO:0000318"/>
    <property type="project" value="GO_Central"/>
</dbReference>
<keyword evidence="3" id="KW-0418">Kinase</keyword>
<keyword evidence="3" id="KW-0808">Transferase</keyword>
<dbReference type="EC" id="2.7.11.1" evidence="1"/>
<sequence length="220" mass="24770">MQEALKKDLTGRFVCSNETIGFGSSKTVYKGFDRQEGCEVAWCKVPAAVVGYGANSRAVREVQMLSEISHPHIVRMVSSWVDNSRDLIIITDLYGSPLDAYVRKHGKQEISVIRKWGRQLIDALCFLHDRPMPIAHRDLKCANVFVNNYTGDVALGDLEFASVLSSSRTTLSVLGTAEYMSPECLQGKYTHKADVYSFGRALLKMYTLRKPYTRFRTGPY</sequence>
<evidence type="ECO:0000313" key="4">
    <source>
        <dbReference type="Proteomes" id="UP000054558"/>
    </source>
</evidence>
<evidence type="ECO:0000313" key="3">
    <source>
        <dbReference type="EMBL" id="GAQ88699.1"/>
    </source>
</evidence>